<name>A0A8B8UNU3_SACPA</name>
<dbReference type="Gene3D" id="3.40.50.300">
    <property type="entry name" value="P-loop containing nucleotide triphosphate hydrolases"/>
    <property type="match status" value="1"/>
</dbReference>
<dbReference type="PROSITE" id="PS51219">
    <property type="entry name" value="DPCK"/>
    <property type="match status" value="1"/>
</dbReference>
<protein>
    <submittedName>
        <fullName evidence="4">Dephospho-CoA kinase</fullName>
    </submittedName>
</protein>
<dbReference type="GO" id="GO:0004140">
    <property type="term" value="F:dephospho-CoA kinase activity"/>
    <property type="evidence" value="ECO:0007669"/>
    <property type="project" value="InterPro"/>
</dbReference>
<dbReference type="PANTHER" id="PTHR10695:SF46">
    <property type="entry name" value="BIFUNCTIONAL COENZYME A SYNTHASE-RELATED"/>
    <property type="match status" value="1"/>
</dbReference>
<keyword evidence="4" id="KW-0808">Transferase</keyword>
<keyword evidence="3" id="KW-0067">ATP-binding</keyword>
<evidence type="ECO:0000313" key="4">
    <source>
        <dbReference type="RefSeq" id="XP_033765434.1"/>
    </source>
</evidence>
<dbReference type="HAMAP" id="MF_00376">
    <property type="entry name" value="Dephospho_CoA_kinase"/>
    <property type="match status" value="1"/>
</dbReference>
<dbReference type="GO" id="GO:0005737">
    <property type="term" value="C:cytoplasm"/>
    <property type="evidence" value="ECO:0007669"/>
    <property type="project" value="UniProtKB-ARBA"/>
</dbReference>
<dbReference type="KEGG" id="spao:SPAR_D04010"/>
<dbReference type="InterPro" id="IPR001977">
    <property type="entry name" value="Depp_CoAkinase"/>
</dbReference>
<evidence type="ECO:0000256" key="2">
    <source>
        <dbReference type="ARBA" id="ARBA00022741"/>
    </source>
</evidence>
<reference evidence="4" key="1">
    <citation type="journal article" date="2017" name="Nat. Genet.">
        <title>Contrasting evolutionary genome dynamics between domesticated and wild yeasts.</title>
        <authorList>
            <person name="Yue J.X."/>
            <person name="Li J."/>
            <person name="Aigrain L."/>
            <person name="Hallin J."/>
            <person name="Persson K."/>
            <person name="Oliver K."/>
            <person name="Bergstrom A."/>
            <person name="Coupland P."/>
            <person name="Warringer J."/>
            <person name="Lagomarsino M.C."/>
            <person name="Fischer G."/>
            <person name="Durbin R."/>
            <person name="Liti G."/>
        </authorList>
    </citation>
    <scope>NUCLEOTIDE SEQUENCE</scope>
    <source>
        <strain evidence="4">CBS432</strain>
    </source>
</reference>
<dbReference type="Pfam" id="PF01121">
    <property type="entry name" value="CoaE"/>
    <property type="match status" value="1"/>
</dbReference>
<dbReference type="InterPro" id="IPR027417">
    <property type="entry name" value="P-loop_NTPase"/>
</dbReference>
<dbReference type="AlphaFoldDB" id="A0A8B8UNU3"/>
<dbReference type="FunFam" id="3.40.50.300:FF:000485">
    <property type="entry name" value="Dephospho-CoA kinase CAB5"/>
    <property type="match status" value="1"/>
</dbReference>
<dbReference type="GO" id="GO:0015937">
    <property type="term" value="P:coenzyme A biosynthetic process"/>
    <property type="evidence" value="ECO:0007669"/>
    <property type="project" value="InterPro"/>
</dbReference>
<reference evidence="4" key="3">
    <citation type="submission" date="2025-07" db="EMBL/GenBank/DDBJ databases">
        <authorList>
            <consortium name="NCBI Genome Project"/>
        </authorList>
    </citation>
    <scope>NUCLEOTIDE SEQUENCE</scope>
    <source>
        <strain evidence="4">CBS432</strain>
    </source>
</reference>
<gene>
    <name evidence="4" type="primary">CAB5</name>
    <name evidence="4" type="ORF">SPAR_D04010</name>
</gene>
<dbReference type="SUPFAM" id="SSF52540">
    <property type="entry name" value="P-loop containing nucleoside triphosphate hydrolases"/>
    <property type="match status" value="1"/>
</dbReference>
<proteinExistence type="inferred from homology"/>
<evidence type="ECO:0000256" key="1">
    <source>
        <dbReference type="ARBA" id="ARBA00009018"/>
    </source>
</evidence>
<reference evidence="4" key="4">
    <citation type="submission" date="2025-08" db="UniProtKB">
        <authorList>
            <consortium name="RefSeq"/>
        </authorList>
    </citation>
    <scope>IDENTIFICATION</scope>
    <source>
        <strain evidence="4">CBS432</strain>
    </source>
</reference>
<reference evidence="4" key="2">
    <citation type="submission" date="2020-01" db="EMBL/GenBank/DDBJ databases">
        <title>Population-level Yeast Reference Genomes.</title>
        <authorList>
            <person name="Yue J.-X."/>
        </authorList>
    </citation>
    <scope>NUCLEOTIDE SEQUENCE</scope>
    <source>
        <strain evidence="4">CBS432</strain>
    </source>
</reference>
<comment type="similarity">
    <text evidence="1">Belongs to the CoaE family.</text>
</comment>
<dbReference type="OrthoDB" id="247245at2759"/>
<dbReference type="VEuPathDB" id="FungiDB:SPAR_D04010"/>
<accession>A0A8B8UNU3</accession>
<dbReference type="CDD" id="cd02022">
    <property type="entry name" value="DPCK"/>
    <property type="match status" value="1"/>
</dbReference>
<sequence>MLVVGLTGGIASGKSTVSRRLRDKYKLPIVDADKIARQVVEPGQNAYDQIVLYFRDKIPNLLLEDGNLNRGALGMWVFSHKEDLQTLNGITHPAIRYAMFKEIGYYYLKGYRMCVLDVPLLFEGNLDSICGVTVSVICTKELQLERLMTRNPELSKEDAKNRLNSQMSAEERMARSDYILQNNSTLVDLYEQIESIIKKIRPSKLRTALEYFPPFGVVSASSIIMSRLLMKKLQKKKPSAVQVDTL</sequence>
<keyword evidence="4" id="KW-0418">Kinase</keyword>
<dbReference type="GO" id="GO:0005524">
    <property type="term" value="F:ATP binding"/>
    <property type="evidence" value="ECO:0007669"/>
    <property type="project" value="UniProtKB-KW"/>
</dbReference>
<dbReference type="PANTHER" id="PTHR10695">
    <property type="entry name" value="DEPHOSPHO-COA KINASE-RELATED"/>
    <property type="match status" value="1"/>
</dbReference>
<dbReference type="GeneID" id="54629648"/>
<dbReference type="RefSeq" id="XP_033765434.1">
    <property type="nucleotide sequence ID" value="XM_033909543.1"/>
</dbReference>
<evidence type="ECO:0000256" key="3">
    <source>
        <dbReference type="ARBA" id="ARBA00022840"/>
    </source>
</evidence>
<dbReference type="NCBIfam" id="TIGR00152">
    <property type="entry name" value="dephospho-CoA kinase"/>
    <property type="match status" value="1"/>
</dbReference>
<keyword evidence="2" id="KW-0547">Nucleotide-binding</keyword>
<organism evidence="4">
    <name type="scientific">Saccharomyces paradoxus</name>
    <name type="common">Yeast</name>
    <name type="synonym">Saccharomyces douglasii</name>
    <dbReference type="NCBI Taxonomy" id="27291"/>
    <lineage>
        <taxon>Eukaryota</taxon>
        <taxon>Fungi</taxon>
        <taxon>Dikarya</taxon>
        <taxon>Ascomycota</taxon>
        <taxon>Saccharomycotina</taxon>
        <taxon>Saccharomycetes</taxon>
        <taxon>Saccharomycetales</taxon>
        <taxon>Saccharomycetaceae</taxon>
        <taxon>Saccharomyces</taxon>
    </lineage>
</organism>